<proteinExistence type="predicted"/>
<keyword evidence="2" id="KW-1185">Reference proteome</keyword>
<dbReference type="AlphaFoldDB" id="A0A0C9MKR6"/>
<gene>
    <name evidence="1" type="ORF">MAM1_0190d07641</name>
</gene>
<organism evidence="1">
    <name type="scientific">Mucor ambiguus</name>
    <dbReference type="NCBI Taxonomy" id="91626"/>
    <lineage>
        <taxon>Eukaryota</taxon>
        <taxon>Fungi</taxon>
        <taxon>Fungi incertae sedis</taxon>
        <taxon>Mucoromycota</taxon>
        <taxon>Mucoromycotina</taxon>
        <taxon>Mucoromycetes</taxon>
        <taxon>Mucorales</taxon>
        <taxon>Mucorineae</taxon>
        <taxon>Mucoraceae</taxon>
        <taxon>Mucor</taxon>
    </lineage>
</organism>
<dbReference type="InterPro" id="IPR029146">
    <property type="entry name" value="Ten1_animal_plant"/>
</dbReference>
<evidence type="ECO:0000313" key="1">
    <source>
        <dbReference type="EMBL" id="GAN08134.1"/>
    </source>
</evidence>
<dbReference type="Pfam" id="PF15490">
    <property type="entry name" value="Ten1_2"/>
    <property type="match status" value="1"/>
</dbReference>
<dbReference type="GO" id="GO:0003697">
    <property type="term" value="F:single-stranded DNA binding"/>
    <property type="evidence" value="ECO:0007669"/>
    <property type="project" value="InterPro"/>
</dbReference>
<name>A0A0C9MKR6_9FUNG</name>
<dbReference type="EMBL" id="DF836479">
    <property type="protein sequence ID" value="GAN08134.1"/>
    <property type="molecule type" value="Genomic_DNA"/>
</dbReference>
<dbReference type="GO" id="GO:1990879">
    <property type="term" value="C:CST complex"/>
    <property type="evidence" value="ECO:0007669"/>
    <property type="project" value="InterPro"/>
</dbReference>
<protein>
    <submittedName>
        <fullName evidence="1">Uncharacterized protein</fullName>
    </submittedName>
</protein>
<dbReference type="OrthoDB" id="342190at2759"/>
<dbReference type="STRING" id="91626.A0A0C9MKR6"/>
<dbReference type="Proteomes" id="UP000053815">
    <property type="component" value="Unassembled WGS sequence"/>
</dbReference>
<dbReference type="Gene3D" id="2.40.50.140">
    <property type="entry name" value="Nucleic acid-binding proteins"/>
    <property type="match status" value="1"/>
</dbReference>
<reference evidence="1" key="1">
    <citation type="submission" date="2014-09" db="EMBL/GenBank/DDBJ databases">
        <title>Draft genome sequence of an oleaginous Mucoromycotina fungus Mucor ambiguus NBRC6742.</title>
        <authorList>
            <person name="Takeda I."/>
            <person name="Yamane N."/>
            <person name="Morita T."/>
            <person name="Tamano K."/>
            <person name="Machida M."/>
            <person name="Baker S."/>
            <person name="Koike H."/>
        </authorList>
    </citation>
    <scope>NUCLEOTIDE SEQUENCE</scope>
    <source>
        <strain evidence="1">NBRC 6742</strain>
    </source>
</reference>
<accession>A0A0C9MKR6</accession>
<dbReference type="InterPro" id="IPR012340">
    <property type="entry name" value="NA-bd_OB-fold"/>
</dbReference>
<evidence type="ECO:0000313" key="2">
    <source>
        <dbReference type="Proteomes" id="UP000053815"/>
    </source>
</evidence>
<sequence>MSNVPSARLMLFKDLTKCKTGDSVRVTGLWQAYDDITNTALMEYDNVKATISLEQIDQILPQAGDVVQCIGEIMEMSKDAIQIQARIVRSVNTIDMELYEKVVELRNSVI</sequence>